<dbReference type="PROSITE" id="PS50089">
    <property type="entry name" value="ZF_RING_2"/>
    <property type="match status" value="1"/>
</dbReference>
<dbReference type="InterPro" id="IPR042981">
    <property type="entry name" value="RNF11_RING-H2"/>
</dbReference>
<evidence type="ECO:0000313" key="7">
    <source>
        <dbReference type="EMBL" id="CAG9799207.1"/>
    </source>
</evidence>
<evidence type="ECO:0000259" key="6">
    <source>
        <dbReference type="PROSITE" id="PS50089"/>
    </source>
</evidence>
<evidence type="ECO:0000256" key="3">
    <source>
        <dbReference type="ARBA" id="ARBA00022833"/>
    </source>
</evidence>
<proteinExistence type="predicted"/>
<dbReference type="CDD" id="cd16468">
    <property type="entry name" value="RING-H2_RNF11"/>
    <property type="match status" value="1"/>
</dbReference>
<feature type="compositionally biased region" description="Polar residues" evidence="5">
    <location>
        <begin position="1"/>
        <end position="12"/>
    </location>
</feature>
<keyword evidence="3" id="KW-0862">Zinc</keyword>
<evidence type="ECO:0000256" key="5">
    <source>
        <dbReference type="SAM" id="MobiDB-lite"/>
    </source>
</evidence>
<keyword evidence="2 4" id="KW-0863">Zinc-finger</keyword>
<dbReference type="InterPro" id="IPR013083">
    <property type="entry name" value="Znf_RING/FYVE/PHD"/>
</dbReference>
<dbReference type="SMART" id="SM00184">
    <property type="entry name" value="RING"/>
    <property type="match status" value="1"/>
</dbReference>
<feature type="region of interest" description="Disordered" evidence="5">
    <location>
        <begin position="1"/>
        <end position="24"/>
    </location>
</feature>
<keyword evidence="8" id="KW-1185">Reference proteome</keyword>
<dbReference type="Proteomes" id="UP001153620">
    <property type="component" value="Chromosome 1"/>
</dbReference>
<organism evidence="7 8">
    <name type="scientific">Chironomus riparius</name>
    <dbReference type="NCBI Taxonomy" id="315576"/>
    <lineage>
        <taxon>Eukaryota</taxon>
        <taxon>Metazoa</taxon>
        <taxon>Ecdysozoa</taxon>
        <taxon>Arthropoda</taxon>
        <taxon>Hexapoda</taxon>
        <taxon>Insecta</taxon>
        <taxon>Pterygota</taxon>
        <taxon>Neoptera</taxon>
        <taxon>Endopterygota</taxon>
        <taxon>Diptera</taxon>
        <taxon>Nematocera</taxon>
        <taxon>Chironomoidea</taxon>
        <taxon>Chironomidae</taxon>
        <taxon>Chironominae</taxon>
        <taxon>Chironomus</taxon>
    </lineage>
</organism>
<sequence length="147" mass="16602">MGNCLASNSTDDLTLLNGRNEGPRESIDQEPVLQFQENVQPTYSQVGTTVHQSLTEDEQIKIAKRIGIVQHLPISQYTHENFQSKKVPSECDICMNDFVVGDSIRYLPCMHQYHVHCVDNWLMRSLTCPSCCEPVDASLLLSSFENV</sequence>
<dbReference type="AlphaFoldDB" id="A0A9N9RLV7"/>
<evidence type="ECO:0000256" key="2">
    <source>
        <dbReference type="ARBA" id="ARBA00022771"/>
    </source>
</evidence>
<name>A0A9N9RLV7_9DIPT</name>
<dbReference type="OrthoDB" id="9984778at2759"/>
<feature type="domain" description="RING-type" evidence="6">
    <location>
        <begin position="91"/>
        <end position="131"/>
    </location>
</feature>
<dbReference type="GO" id="GO:0000151">
    <property type="term" value="C:ubiquitin ligase complex"/>
    <property type="evidence" value="ECO:0007669"/>
    <property type="project" value="TreeGrafter"/>
</dbReference>
<gene>
    <name evidence="7" type="ORF">CHIRRI_LOCUS2176</name>
</gene>
<keyword evidence="1" id="KW-0479">Metal-binding</keyword>
<accession>A0A9N9RLV7</accession>
<dbReference type="GO" id="GO:0006511">
    <property type="term" value="P:ubiquitin-dependent protein catabolic process"/>
    <property type="evidence" value="ECO:0007669"/>
    <property type="project" value="TreeGrafter"/>
</dbReference>
<dbReference type="Pfam" id="PF13639">
    <property type="entry name" value="zf-RING_2"/>
    <property type="match status" value="1"/>
</dbReference>
<dbReference type="InterPro" id="IPR052804">
    <property type="entry name" value="UEC_component"/>
</dbReference>
<evidence type="ECO:0000313" key="8">
    <source>
        <dbReference type="Proteomes" id="UP001153620"/>
    </source>
</evidence>
<dbReference type="GO" id="GO:0008270">
    <property type="term" value="F:zinc ion binding"/>
    <property type="evidence" value="ECO:0007669"/>
    <property type="project" value="UniProtKB-KW"/>
</dbReference>
<reference evidence="7" key="1">
    <citation type="submission" date="2022-01" db="EMBL/GenBank/DDBJ databases">
        <authorList>
            <person name="King R."/>
        </authorList>
    </citation>
    <scope>NUCLEOTIDE SEQUENCE</scope>
</reference>
<evidence type="ECO:0000256" key="1">
    <source>
        <dbReference type="ARBA" id="ARBA00022723"/>
    </source>
</evidence>
<protein>
    <recommendedName>
        <fullName evidence="6">RING-type domain-containing protein</fullName>
    </recommendedName>
</protein>
<reference evidence="7" key="2">
    <citation type="submission" date="2022-10" db="EMBL/GenBank/DDBJ databases">
        <authorList>
            <consortium name="ENA_rothamsted_submissions"/>
            <consortium name="culmorum"/>
            <person name="King R."/>
        </authorList>
    </citation>
    <scope>NUCLEOTIDE SEQUENCE</scope>
</reference>
<dbReference type="SUPFAM" id="SSF57850">
    <property type="entry name" value="RING/U-box"/>
    <property type="match status" value="1"/>
</dbReference>
<dbReference type="EMBL" id="OU895877">
    <property type="protein sequence ID" value="CAG9799207.1"/>
    <property type="molecule type" value="Genomic_DNA"/>
</dbReference>
<evidence type="ECO:0000256" key="4">
    <source>
        <dbReference type="PROSITE-ProRule" id="PRU00175"/>
    </source>
</evidence>
<dbReference type="PANTHER" id="PTHR46359">
    <property type="entry name" value="GEO07743P1"/>
    <property type="match status" value="1"/>
</dbReference>
<dbReference type="GO" id="GO:0061630">
    <property type="term" value="F:ubiquitin protein ligase activity"/>
    <property type="evidence" value="ECO:0007669"/>
    <property type="project" value="TreeGrafter"/>
</dbReference>
<dbReference type="PANTHER" id="PTHR46359:SF2">
    <property type="entry name" value="GEO07743P1"/>
    <property type="match status" value="1"/>
</dbReference>
<dbReference type="Gene3D" id="3.30.40.10">
    <property type="entry name" value="Zinc/RING finger domain, C3HC4 (zinc finger)"/>
    <property type="match status" value="1"/>
</dbReference>
<dbReference type="InterPro" id="IPR001841">
    <property type="entry name" value="Znf_RING"/>
</dbReference>